<dbReference type="EMBL" id="PVNP01000152">
    <property type="protein sequence ID" value="PRO72918.1"/>
    <property type="molecule type" value="Genomic_DNA"/>
</dbReference>
<dbReference type="AlphaFoldDB" id="A0A2S9V904"/>
<proteinExistence type="predicted"/>
<keyword evidence="2" id="KW-1185">Reference proteome</keyword>
<evidence type="ECO:0000313" key="2">
    <source>
        <dbReference type="Proteomes" id="UP000238949"/>
    </source>
</evidence>
<gene>
    <name evidence="1" type="ORF">C6Y40_14050</name>
</gene>
<dbReference type="Proteomes" id="UP000238949">
    <property type="component" value="Unassembled WGS sequence"/>
</dbReference>
<protein>
    <recommendedName>
        <fullName evidence="3">Glycosyltransferase family 1 protein</fullName>
    </recommendedName>
</protein>
<dbReference type="SUPFAM" id="SSF53756">
    <property type="entry name" value="UDP-Glycosyltransferase/glycogen phosphorylase"/>
    <property type="match status" value="1"/>
</dbReference>
<comment type="caution">
    <text evidence="1">The sequence shown here is derived from an EMBL/GenBank/DDBJ whole genome shotgun (WGS) entry which is preliminary data.</text>
</comment>
<name>A0A2S9V904_9ALTE</name>
<accession>A0A2S9V904</accession>
<sequence>MEYCVEVYFYHPDFANYTAAEILELEEDWRYFATGPKVWIVQTYIRLKKAGYPVIATSKPPKSGIVVLHYEQFTTFWNEAPSTRGIVTVMVRADRVESKFSDFEILQNQHFSDAKKFFFIPHWPQPNIIQRNSDRGTTIKNIAFKGFLSNLNPILESDAWETFLAQRNIQWVADGQQWDSLDARYDLINWNDYSETDLVVALRQDLALNYPDKPASKLINGWTAQVPCILGPEIAYQELRKSELDYIEVSNLRGLMDAVDHLINNPDMYRKMISNGAVRANDFSVDSIIERWGKLLFDTIIPQVSRPLSKIYYSLSIGERRKLKQLTGNS</sequence>
<evidence type="ECO:0008006" key="3">
    <source>
        <dbReference type="Google" id="ProtNLM"/>
    </source>
</evidence>
<organism evidence="1 2">
    <name type="scientific">Alteromonas alba</name>
    <dbReference type="NCBI Taxonomy" id="2079529"/>
    <lineage>
        <taxon>Bacteria</taxon>
        <taxon>Pseudomonadati</taxon>
        <taxon>Pseudomonadota</taxon>
        <taxon>Gammaproteobacteria</taxon>
        <taxon>Alteromonadales</taxon>
        <taxon>Alteromonadaceae</taxon>
        <taxon>Alteromonas/Salinimonas group</taxon>
        <taxon>Alteromonas</taxon>
    </lineage>
</organism>
<reference evidence="2" key="1">
    <citation type="journal article" date="2020" name="Int. J. Syst. Evol. Microbiol.">
        <title>Alteromonas alba sp. nov., a marine bacterium isolated from the seawater of the West Pacific Ocean.</title>
        <authorList>
            <person name="Sun C."/>
            <person name="Wu Y.-H."/>
            <person name="Xamxidin M."/>
            <person name="Cheng H."/>
            <person name="Xu X.-W."/>
        </authorList>
    </citation>
    <scope>NUCLEOTIDE SEQUENCE [LARGE SCALE GENOMIC DNA]</scope>
    <source>
        <strain evidence="2">190</strain>
    </source>
</reference>
<evidence type="ECO:0000313" key="1">
    <source>
        <dbReference type="EMBL" id="PRO72918.1"/>
    </source>
</evidence>